<evidence type="ECO:0000256" key="6">
    <source>
        <dbReference type="SAM" id="Phobius"/>
    </source>
</evidence>
<feature type="domain" description="EamA" evidence="7">
    <location>
        <begin position="21"/>
        <end position="153"/>
    </location>
</feature>
<keyword evidence="5 6" id="KW-0472">Membrane</keyword>
<comment type="caution">
    <text evidence="8">The sequence shown here is derived from an EMBL/GenBank/DDBJ whole genome shotgun (WGS) entry which is preliminary data.</text>
</comment>
<keyword evidence="3 6" id="KW-0812">Transmembrane</keyword>
<dbReference type="InterPro" id="IPR050638">
    <property type="entry name" value="AA-Vitamin_Transporters"/>
</dbReference>
<evidence type="ECO:0000313" key="8">
    <source>
        <dbReference type="EMBL" id="KYO57871.1"/>
    </source>
</evidence>
<name>A0A162M2K3_9PROT</name>
<dbReference type="OrthoDB" id="184388at2"/>
<keyword evidence="4 6" id="KW-1133">Transmembrane helix</keyword>
<dbReference type="GO" id="GO:0016020">
    <property type="term" value="C:membrane"/>
    <property type="evidence" value="ECO:0007669"/>
    <property type="project" value="UniProtKB-SubCell"/>
</dbReference>
<organism evidence="8 9">
    <name type="scientific">Tistrella mobilis</name>
    <dbReference type="NCBI Taxonomy" id="171437"/>
    <lineage>
        <taxon>Bacteria</taxon>
        <taxon>Pseudomonadati</taxon>
        <taxon>Pseudomonadota</taxon>
        <taxon>Alphaproteobacteria</taxon>
        <taxon>Geminicoccales</taxon>
        <taxon>Geminicoccaceae</taxon>
        <taxon>Tistrella</taxon>
    </lineage>
</organism>
<evidence type="ECO:0000313" key="9">
    <source>
        <dbReference type="Proteomes" id="UP000075787"/>
    </source>
</evidence>
<feature type="domain" description="EamA" evidence="7">
    <location>
        <begin position="167"/>
        <end position="303"/>
    </location>
</feature>
<feature type="transmembrane region" description="Helical" evidence="6">
    <location>
        <begin position="112"/>
        <end position="131"/>
    </location>
</feature>
<gene>
    <name evidence="8" type="ORF">AUP44_00050</name>
</gene>
<protein>
    <recommendedName>
        <fullName evidence="7">EamA domain-containing protein</fullName>
    </recommendedName>
</protein>
<evidence type="ECO:0000256" key="5">
    <source>
        <dbReference type="ARBA" id="ARBA00023136"/>
    </source>
</evidence>
<dbReference type="Proteomes" id="UP000075787">
    <property type="component" value="Unassembled WGS sequence"/>
</dbReference>
<proteinExistence type="inferred from homology"/>
<dbReference type="SUPFAM" id="SSF103481">
    <property type="entry name" value="Multidrug resistance efflux transporter EmrE"/>
    <property type="match status" value="2"/>
</dbReference>
<feature type="transmembrane region" description="Helical" evidence="6">
    <location>
        <begin position="83"/>
        <end position="106"/>
    </location>
</feature>
<feature type="transmembrane region" description="Helical" evidence="6">
    <location>
        <begin position="198"/>
        <end position="218"/>
    </location>
</feature>
<feature type="transmembrane region" description="Helical" evidence="6">
    <location>
        <begin position="20"/>
        <end position="38"/>
    </location>
</feature>
<dbReference type="AlphaFoldDB" id="A0A162M2K3"/>
<dbReference type="EMBL" id="LPZR01000001">
    <property type="protein sequence ID" value="KYO57871.1"/>
    <property type="molecule type" value="Genomic_DNA"/>
</dbReference>
<comment type="subcellular location">
    <subcellularLocation>
        <location evidence="1">Membrane</location>
        <topology evidence="1">Multi-pass membrane protein</topology>
    </subcellularLocation>
</comment>
<accession>A0A162M2K3</accession>
<dbReference type="InterPro" id="IPR037185">
    <property type="entry name" value="EmrE-like"/>
</dbReference>
<sequence>MASVSEAGCRPVQPNRLDAGAALMMVVLCACWGLQQVAVKMAVADGAAPMAQAALRSIGATAIVGVVVLALGRRRGVIPAGTLWPGIGAGLLFALEFALLYTGLSLTTASRAVVFLYTAPFVVAIGGHLLIPGERLGRWQVMGLLAAFGGIVAAFADGLVEGGGSIAGDLLMVAAAIAWGLTTLLIKGSVLSRTAPLVTLLYQLGVSAVALVVLALVMGADLAIPLTDTVIGAMAFQIVGVASLSYLGWFVLISRYPASRLSAFSFLTPLFGVGAAAAVLGDALTPAFAIALVLVAGGIWMVNRPS</sequence>
<dbReference type="PANTHER" id="PTHR32322">
    <property type="entry name" value="INNER MEMBRANE TRANSPORTER"/>
    <property type="match status" value="1"/>
</dbReference>
<evidence type="ECO:0000256" key="2">
    <source>
        <dbReference type="ARBA" id="ARBA00007362"/>
    </source>
</evidence>
<evidence type="ECO:0000256" key="3">
    <source>
        <dbReference type="ARBA" id="ARBA00022692"/>
    </source>
</evidence>
<evidence type="ECO:0000256" key="4">
    <source>
        <dbReference type="ARBA" id="ARBA00022989"/>
    </source>
</evidence>
<feature type="transmembrane region" description="Helical" evidence="6">
    <location>
        <begin position="286"/>
        <end position="303"/>
    </location>
</feature>
<dbReference type="RefSeq" id="WP_062760908.1">
    <property type="nucleotide sequence ID" value="NZ_CP121045.1"/>
</dbReference>
<evidence type="ECO:0000256" key="1">
    <source>
        <dbReference type="ARBA" id="ARBA00004141"/>
    </source>
</evidence>
<feature type="transmembrane region" description="Helical" evidence="6">
    <location>
        <begin position="261"/>
        <end position="280"/>
    </location>
</feature>
<reference evidence="8 9" key="1">
    <citation type="submission" date="2015-12" db="EMBL/GenBank/DDBJ databases">
        <title>Genome sequence of Tistrella mobilis MCCC 1A02139.</title>
        <authorList>
            <person name="Lu L."/>
            <person name="Lai Q."/>
            <person name="Shao Z."/>
            <person name="Qian P."/>
        </authorList>
    </citation>
    <scope>NUCLEOTIDE SEQUENCE [LARGE SCALE GENOMIC DNA]</scope>
    <source>
        <strain evidence="8 9">MCCC 1A02139</strain>
    </source>
</reference>
<dbReference type="Pfam" id="PF00892">
    <property type="entry name" value="EamA"/>
    <property type="match status" value="2"/>
</dbReference>
<dbReference type="PANTHER" id="PTHR32322:SF2">
    <property type="entry name" value="EAMA DOMAIN-CONTAINING PROTEIN"/>
    <property type="match status" value="1"/>
</dbReference>
<feature type="transmembrane region" description="Helical" evidence="6">
    <location>
        <begin position="50"/>
        <end position="71"/>
    </location>
</feature>
<feature type="transmembrane region" description="Helical" evidence="6">
    <location>
        <begin position="230"/>
        <end position="249"/>
    </location>
</feature>
<feature type="transmembrane region" description="Helical" evidence="6">
    <location>
        <begin position="143"/>
        <end position="160"/>
    </location>
</feature>
<evidence type="ECO:0000259" key="7">
    <source>
        <dbReference type="Pfam" id="PF00892"/>
    </source>
</evidence>
<comment type="similarity">
    <text evidence="2">Belongs to the EamA transporter family.</text>
</comment>
<dbReference type="GeneID" id="97242139"/>
<dbReference type="InterPro" id="IPR000620">
    <property type="entry name" value="EamA_dom"/>
</dbReference>
<feature type="transmembrane region" description="Helical" evidence="6">
    <location>
        <begin position="166"/>
        <end position="186"/>
    </location>
</feature>